<accession>A0A5C8ZQ77</accession>
<dbReference type="Pfam" id="PF23544">
    <property type="entry name" value="AtuA_ferredoxin"/>
    <property type="match status" value="1"/>
</dbReference>
<feature type="region of interest" description="Disordered" evidence="1">
    <location>
        <begin position="454"/>
        <end position="490"/>
    </location>
</feature>
<evidence type="ECO:0000259" key="3">
    <source>
        <dbReference type="Pfam" id="PF23544"/>
    </source>
</evidence>
<evidence type="ECO:0000256" key="1">
    <source>
        <dbReference type="SAM" id="MobiDB-lite"/>
    </source>
</evidence>
<reference evidence="4 5" key="1">
    <citation type="submission" date="2019-08" db="EMBL/GenBank/DDBJ databases">
        <title>Parahaliea maris sp. nov., isolated from the surface seawater.</title>
        <authorList>
            <person name="Liu Y."/>
        </authorList>
    </citation>
    <scope>NUCLEOTIDE SEQUENCE [LARGE SCALE GENOMIC DNA]</scope>
    <source>
        <strain evidence="4 5">HSLHS9</strain>
    </source>
</reference>
<dbReference type="InterPro" id="IPR056362">
    <property type="entry name" value="AtuA-like_ferredoxin_dom"/>
</dbReference>
<dbReference type="Proteomes" id="UP000321039">
    <property type="component" value="Unassembled WGS sequence"/>
</dbReference>
<feature type="domain" description="AtuA-like ferredoxin-fold" evidence="3">
    <location>
        <begin position="496"/>
        <end position="597"/>
    </location>
</feature>
<protein>
    <submittedName>
        <fullName evidence="4">DUF1446 domain-containing protein</fullName>
    </submittedName>
</protein>
<feature type="compositionally biased region" description="Low complexity" evidence="1">
    <location>
        <begin position="463"/>
        <end position="489"/>
    </location>
</feature>
<proteinExistence type="predicted"/>
<dbReference type="AlphaFoldDB" id="A0A5C8ZQ77"/>
<evidence type="ECO:0000259" key="2">
    <source>
        <dbReference type="Pfam" id="PF07287"/>
    </source>
</evidence>
<gene>
    <name evidence="4" type="ORF">FV139_19105</name>
</gene>
<evidence type="ECO:0000313" key="4">
    <source>
        <dbReference type="EMBL" id="TXS89842.1"/>
    </source>
</evidence>
<name>A0A5C8ZQ77_9GAMM</name>
<organism evidence="4 5">
    <name type="scientific">Parahaliea maris</name>
    <dbReference type="NCBI Taxonomy" id="2716870"/>
    <lineage>
        <taxon>Bacteria</taxon>
        <taxon>Pseudomonadati</taxon>
        <taxon>Pseudomonadota</taxon>
        <taxon>Gammaproteobacteria</taxon>
        <taxon>Cellvibrionales</taxon>
        <taxon>Halieaceae</taxon>
        <taxon>Parahaliea</taxon>
    </lineage>
</organism>
<feature type="domain" description="Acyclic terpene utilisation N-terminal" evidence="2">
    <location>
        <begin position="4"/>
        <end position="446"/>
    </location>
</feature>
<evidence type="ECO:0000313" key="5">
    <source>
        <dbReference type="Proteomes" id="UP000321039"/>
    </source>
</evidence>
<dbReference type="RefSeq" id="WP_148070091.1">
    <property type="nucleotide sequence ID" value="NZ_VRZA01000009.1"/>
</dbReference>
<dbReference type="Pfam" id="PF07287">
    <property type="entry name" value="AtuA"/>
    <property type="match status" value="1"/>
</dbReference>
<sequence length="610" mass="63571">MKQITIGGASGYWGDASLATRQLLDSGEPDFLVYDYLAEITMSILARARAADDSKGFATDFVSAAMAPNLGQIAEQGVKVIANAGGVNPAACAAALRALIRQQGLHLRVAVVAGDDLHARAGEFSTTREMFSGDDFPPREQIASLNAYLGAFPIAAALDRGADIVVTGRCVDSAVTLGACIHSFGWSRGDLDQLAAGSLAGHILECGTQATGGNFTDWEQVERMEEAGYPLATICADGSFEVHKPAASGGLVSVGTVAEQMLYEIGDPGAYPLPDVTCDFTGVVLEAAGEDRVRVTGARGRAAPTSYKASATWADGFRAGQIWTYYGRSAGKRARQFADSVFRRAGAALAEAGLPPFLETCCEVIGEESHFGAAKAVEDVREVDVKLAVRHASPKGIGIFLKEMTGLGLTAPPGLTGFAGARAKPSPVVRLFSLLVPKDRVSITVDVEGEAFDCSDSLPGNDTSTAPRHAPAPSATPSATPSAAPSAVAGDMVETPLESLAWARSGDKGNKANVGVIARHPGFVPWIAQALTEEKVASCFAHFLAPGQSRPVERFYLPGSHAFNFLLHEVLGGGGVASLRSDPQGKGYSQLLLAQSIPLPAALARSHGIH</sequence>
<dbReference type="EMBL" id="VRZA01000009">
    <property type="protein sequence ID" value="TXS89842.1"/>
    <property type="molecule type" value="Genomic_DNA"/>
</dbReference>
<keyword evidence="5" id="KW-1185">Reference proteome</keyword>
<dbReference type="PANTHER" id="PTHR47708:SF2">
    <property type="entry name" value="SI:CH73-132F6.5"/>
    <property type="match status" value="1"/>
</dbReference>
<comment type="caution">
    <text evidence="4">The sequence shown here is derived from an EMBL/GenBank/DDBJ whole genome shotgun (WGS) entry which is preliminary data.</text>
</comment>
<dbReference type="PANTHER" id="PTHR47708">
    <property type="match status" value="1"/>
</dbReference>
<dbReference type="InterPro" id="IPR010839">
    <property type="entry name" value="AtuA_N"/>
</dbReference>